<dbReference type="PIRSF" id="PIRSF000097">
    <property type="entry name" value="AKR"/>
    <property type="match status" value="1"/>
</dbReference>
<dbReference type="PROSITE" id="PS00063">
    <property type="entry name" value="ALDOKETO_REDUCTASE_3"/>
    <property type="match status" value="1"/>
</dbReference>
<accession>A0ABY4PJA9</accession>
<keyword evidence="6" id="KW-1185">Reference proteome</keyword>
<evidence type="ECO:0000313" key="6">
    <source>
        <dbReference type="Proteomes" id="UP000831859"/>
    </source>
</evidence>
<dbReference type="PANTHER" id="PTHR43827:SF3">
    <property type="entry name" value="NADP-DEPENDENT OXIDOREDUCTASE DOMAIN-CONTAINING PROTEIN"/>
    <property type="match status" value="1"/>
</dbReference>
<comment type="similarity">
    <text evidence="1">Belongs to the aldo/keto reductase family.</text>
</comment>
<dbReference type="InterPro" id="IPR018170">
    <property type="entry name" value="Aldo/ket_reductase_CS"/>
</dbReference>
<dbReference type="EMBL" id="CP093362">
    <property type="protein sequence ID" value="UQS85750.1"/>
    <property type="molecule type" value="Genomic_DNA"/>
</dbReference>
<dbReference type="Proteomes" id="UP000831859">
    <property type="component" value="Chromosome"/>
</dbReference>
<proteinExistence type="inferred from homology"/>
<keyword evidence="3" id="KW-0560">Oxidoreductase</keyword>
<feature type="domain" description="NADP-dependent oxidoreductase" evidence="4">
    <location>
        <begin position="24"/>
        <end position="258"/>
    </location>
</feature>
<evidence type="ECO:0000256" key="2">
    <source>
        <dbReference type="ARBA" id="ARBA00022857"/>
    </source>
</evidence>
<dbReference type="PROSITE" id="PS00062">
    <property type="entry name" value="ALDOKETO_REDUCTASE_2"/>
    <property type="match status" value="1"/>
</dbReference>
<keyword evidence="2" id="KW-0521">NADP</keyword>
<dbReference type="PROSITE" id="PS00798">
    <property type="entry name" value="ALDOKETO_REDUCTASE_1"/>
    <property type="match status" value="1"/>
</dbReference>
<organism evidence="5 6">
    <name type="scientific">Apilactobacillus apisilvae</name>
    <dbReference type="NCBI Taxonomy" id="2923364"/>
    <lineage>
        <taxon>Bacteria</taxon>
        <taxon>Bacillati</taxon>
        <taxon>Bacillota</taxon>
        <taxon>Bacilli</taxon>
        <taxon>Lactobacillales</taxon>
        <taxon>Lactobacillaceae</taxon>
        <taxon>Apilactobacillus</taxon>
    </lineage>
</organism>
<dbReference type="PRINTS" id="PR00069">
    <property type="entry name" value="ALDKETRDTASE"/>
</dbReference>
<dbReference type="SUPFAM" id="SSF51430">
    <property type="entry name" value="NAD(P)-linked oxidoreductase"/>
    <property type="match status" value="1"/>
</dbReference>
<protein>
    <submittedName>
        <fullName evidence="5">Aldo/keto reductase</fullName>
    </submittedName>
</protein>
<evidence type="ECO:0000256" key="3">
    <source>
        <dbReference type="ARBA" id="ARBA00023002"/>
    </source>
</evidence>
<dbReference type="InterPro" id="IPR023210">
    <property type="entry name" value="NADP_OxRdtase_dom"/>
</dbReference>
<dbReference type="CDD" id="cd19133">
    <property type="entry name" value="AKR_AKR5F1"/>
    <property type="match status" value="1"/>
</dbReference>
<dbReference type="PANTHER" id="PTHR43827">
    <property type="entry name" value="2,5-DIKETO-D-GLUCONIC ACID REDUCTASE"/>
    <property type="match status" value="1"/>
</dbReference>
<dbReference type="RefSeq" id="WP_249511714.1">
    <property type="nucleotide sequence ID" value="NZ_CP093362.1"/>
</dbReference>
<dbReference type="InterPro" id="IPR020471">
    <property type="entry name" value="AKR"/>
</dbReference>
<reference evidence="5 6" key="1">
    <citation type="journal article" date="2022" name="Int. J. Syst. Evol. Microbiol.">
        <title>Apilactobacillus apisilvae sp. nov., Nicolia spurrieriana gen. nov. sp. nov., Bombilactobacillus folatiphilus sp. nov. and Bombilactobacillus thymidiniphilus sp. nov., four new lactic acid bacterial isolates from stingless bees Tetragonula carbonaria and Austroplebeia australis.</title>
        <authorList>
            <person name="Oliphant S.A."/>
            <person name="Watson-Haigh N.S."/>
            <person name="Sumby K.M."/>
            <person name="Gardner J."/>
            <person name="Groom S."/>
            <person name="Jiranek V."/>
        </authorList>
    </citation>
    <scope>NUCLEOTIDE SEQUENCE [LARGE SCALE GENOMIC DNA]</scope>
    <source>
        <strain evidence="5 6">SG5_A10</strain>
    </source>
</reference>
<sequence length="281" mass="32058">MKNVKLNNDILMPQEGFGVFQIPDYNECKQAVKDALSVGYRALDTAQAYQNEAAVGDAIEESDVDRKDIFLTTKVWISNFGYQNALNSIKDSMKKLKTDYLDLVILHQPLSDYYGAYRALEKLYKDGKIRAIGVSNFDASRYIDLVSNVEIKPAINQIETHVFNQQKLTRKYMEEQGTQIESWGPLAEGKNNLFNNETLTKIGENHDKSAAQVALRFLVQSGVVIIPKSVHIERMKQNLEIWNFELNNDEIKAIEELDLNTSLFVNYSDPEFIKSLNSFDV</sequence>
<evidence type="ECO:0000313" key="5">
    <source>
        <dbReference type="EMBL" id="UQS85750.1"/>
    </source>
</evidence>
<evidence type="ECO:0000256" key="1">
    <source>
        <dbReference type="ARBA" id="ARBA00007905"/>
    </source>
</evidence>
<dbReference type="Pfam" id="PF00248">
    <property type="entry name" value="Aldo_ket_red"/>
    <property type="match status" value="1"/>
</dbReference>
<name>A0ABY4PJA9_9LACO</name>
<dbReference type="InterPro" id="IPR036812">
    <property type="entry name" value="NAD(P)_OxRdtase_dom_sf"/>
</dbReference>
<evidence type="ECO:0000259" key="4">
    <source>
        <dbReference type="Pfam" id="PF00248"/>
    </source>
</evidence>
<dbReference type="Gene3D" id="3.20.20.100">
    <property type="entry name" value="NADP-dependent oxidoreductase domain"/>
    <property type="match status" value="1"/>
</dbReference>
<gene>
    <name evidence="5" type="ORF">MOO46_05655</name>
</gene>